<dbReference type="PANTHER" id="PTHR33116">
    <property type="entry name" value="REVERSE TRANSCRIPTASE ZINC-BINDING DOMAIN-CONTAINING PROTEIN-RELATED-RELATED"/>
    <property type="match status" value="1"/>
</dbReference>
<keyword evidence="2" id="KW-0548">Nucleotidyltransferase</keyword>
<dbReference type="InterPro" id="IPR043502">
    <property type="entry name" value="DNA/RNA_pol_sf"/>
</dbReference>
<dbReference type="GO" id="GO:0003964">
    <property type="term" value="F:RNA-directed DNA polymerase activity"/>
    <property type="evidence" value="ECO:0007669"/>
    <property type="project" value="UniProtKB-KW"/>
</dbReference>
<accession>A0ABQ5IBT6</accession>
<organism evidence="2 3">
    <name type="scientific">Tanacetum coccineum</name>
    <dbReference type="NCBI Taxonomy" id="301880"/>
    <lineage>
        <taxon>Eukaryota</taxon>
        <taxon>Viridiplantae</taxon>
        <taxon>Streptophyta</taxon>
        <taxon>Embryophyta</taxon>
        <taxon>Tracheophyta</taxon>
        <taxon>Spermatophyta</taxon>
        <taxon>Magnoliopsida</taxon>
        <taxon>eudicotyledons</taxon>
        <taxon>Gunneridae</taxon>
        <taxon>Pentapetalae</taxon>
        <taxon>asterids</taxon>
        <taxon>campanulids</taxon>
        <taxon>Asterales</taxon>
        <taxon>Asteraceae</taxon>
        <taxon>Asteroideae</taxon>
        <taxon>Anthemideae</taxon>
        <taxon>Anthemidinae</taxon>
        <taxon>Tanacetum</taxon>
    </lineage>
</organism>
<feature type="non-terminal residue" evidence="2">
    <location>
        <position position="1"/>
    </location>
</feature>
<dbReference type="Pfam" id="PF04195">
    <property type="entry name" value="Transposase_28"/>
    <property type="match status" value="1"/>
</dbReference>
<feature type="domain" description="Reverse transcriptase" evidence="1">
    <location>
        <begin position="9"/>
        <end position="286"/>
    </location>
</feature>
<dbReference type="EMBL" id="BQNB010020595">
    <property type="protein sequence ID" value="GJT97606.1"/>
    <property type="molecule type" value="Genomic_DNA"/>
</dbReference>
<dbReference type="InterPro" id="IPR000477">
    <property type="entry name" value="RT_dom"/>
</dbReference>
<evidence type="ECO:0000313" key="2">
    <source>
        <dbReference type="EMBL" id="GJT97606.1"/>
    </source>
</evidence>
<keyword evidence="2" id="KW-0695">RNA-directed DNA polymerase</keyword>
<proteinExistence type="predicted"/>
<dbReference type="Pfam" id="PF13966">
    <property type="entry name" value="zf-RVT"/>
    <property type="match status" value="1"/>
</dbReference>
<evidence type="ECO:0000259" key="1">
    <source>
        <dbReference type="PROSITE" id="PS50878"/>
    </source>
</evidence>
<dbReference type="SUPFAM" id="SSF56672">
    <property type="entry name" value="DNA/RNA polymerases"/>
    <property type="match status" value="1"/>
</dbReference>
<dbReference type="InterPro" id="IPR026960">
    <property type="entry name" value="RVT-Znf"/>
</dbReference>
<dbReference type="Proteomes" id="UP001151760">
    <property type="component" value="Unassembled WGS sequence"/>
</dbReference>
<dbReference type="CDD" id="cd01650">
    <property type="entry name" value="RT_nLTR_like"/>
    <property type="match status" value="1"/>
</dbReference>
<dbReference type="Pfam" id="PF00078">
    <property type="entry name" value="RVT_1"/>
    <property type="match status" value="1"/>
</dbReference>
<gene>
    <name evidence="2" type="ORF">Tco_1093124</name>
</gene>
<protein>
    <submittedName>
        <fullName evidence="2">RNA-directed DNA polymerase, eukaryota, reverse transcriptase zinc-binding domain protein</fullName>
    </submittedName>
</protein>
<reference evidence="2" key="2">
    <citation type="submission" date="2022-01" db="EMBL/GenBank/DDBJ databases">
        <authorList>
            <person name="Yamashiro T."/>
            <person name="Shiraishi A."/>
            <person name="Satake H."/>
            <person name="Nakayama K."/>
        </authorList>
    </citation>
    <scope>NUCLEOTIDE SEQUENCE</scope>
</reference>
<dbReference type="PANTHER" id="PTHR33116:SF77">
    <property type="entry name" value="RNA-DIRECTED DNA POLYMERASE"/>
    <property type="match status" value="1"/>
</dbReference>
<dbReference type="InterPro" id="IPR007321">
    <property type="entry name" value="Transposase_28"/>
</dbReference>
<keyword evidence="2" id="KW-0808">Transferase</keyword>
<comment type="caution">
    <text evidence="2">The sequence shown here is derived from an EMBL/GenBank/DDBJ whole genome shotgun (WGS) entry which is preliminary data.</text>
</comment>
<reference evidence="2" key="1">
    <citation type="journal article" date="2022" name="Int. J. Mol. Sci.">
        <title>Draft Genome of Tanacetum Coccineum: Genomic Comparison of Closely Related Tanacetum-Family Plants.</title>
        <authorList>
            <person name="Yamashiro T."/>
            <person name="Shiraishi A."/>
            <person name="Nakayama K."/>
            <person name="Satake H."/>
        </authorList>
    </citation>
    <scope>NUCLEOTIDE SEQUENCE</scope>
</reference>
<keyword evidence="3" id="KW-1185">Reference proteome</keyword>
<sequence length="890" mass="102312">NDVVEAVLYFFNHGQFPKGSNSSFITLIPKTQEAKMMKDFRPITLIGSLYKIIAKILANRLVVVLEDLVSDVQSAFVAKRQILDGPFILNELFQWCKMKKKHTMIFKVDFEKAYDSVRWDYLDDVLKRFGFGEKWCGWIQNCLLSSKGSVIVNGSPTKEFQFHRGLKQGDPLSPFLFLLIMESLHISMQRVVDAGLFRGIQVGSSLQVSHLFYADDAVFMGHWSEANIDTILRVLDCFYHASGLRINMLKSKLMGISVSSDKVDQAAKKIGCAILQVPFSYLGSKVGCLMSRIQSWSEIVNNILTRLSKWKLKTLSIGGRLTLLKSVLGSLPIYHMSLFKVPAKVLLNMESIRCHFFNGIEHNGKKPIWVKWNKVLASKEKGGLGVSSFYALNRALLFKWVWRFCTQQSALWTKIIKGIHGEDGKIGKHVRSHHPSLWLDIVKEVQHIQRQGTDLMGFIHRKMGNGVDIRFWEDKWRGDNTFQSDFPRMYALETQKNISVALKLSHDDLLCSFRRAPRAGAEELQYIQLVKIMEGITLFDSKDRWRWSLEGCGEFTVASVRNLLDANSLPVVSSKTRWIKAVPIKVNIHAWKVKLDILPTRLNISKRGMDIESILCPLCEKNVESSSHIFFTCPISREIFRKVLLWWEIDVVMVSSYDEWLEWLLSIRLHSKHKELFEGVCYVLWWYIWNFRNKSIFGSACPSKALIFEEFRRRPTAKGVGLREEKIIFGLQRGGLRTEDEGTSSSPPVECNVYIYDVKVILPKKSQTILDAPLGYVGLYTHHFFLSKLRLPIPPFICEVLDYFKVHISRFNPFGMVKLTTFAVRGSDDVPKALLKPITHLGNWKDSFFFIENKIIPSDYPVLLLSENKLDKKSFKDKVPLHPEMDPLYD</sequence>
<dbReference type="PROSITE" id="PS50878">
    <property type="entry name" value="RT_POL"/>
    <property type="match status" value="1"/>
</dbReference>
<evidence type="ECO:0000313" key="3">
    <source>
        <dbReference type="Proteomes" id="UP001151760"/>
    </source>
</evidence>
<name>A0ABQ5IBT6_9ASTR</name>